<dbReference type="EMBL" id="NOWI01000012">
    <property type="protein sequence ID" value="RFT42135.1"/>
    <property type="molecule type" value="Genomic_DNA"/>
</dbReference>
<evidence type="ECO:0000256" key="2">
    <source>
        <dbReference type="ARBA" id="ARBA00022475"/>
    </source>
</evidence>
<dbReference type="PANTHER" id="PTHR35007">
    <property type="entry name" value="INTEGRAL MEMBRANE PROTEIN-RELATED"/>
    <property type="match status" value="1"/>
</dbReference>
<organism evidence="8 9">
    <name type="scientific">Cutibacterium avidum</name>
    <dbReference type="NCBI Taxonomy" id="33010"/>
    <lineage>
        <taxon>Bacteria</taxon>
        <taxon>Bacillati</taxon>
        <taxon>Actinomycetota</taxon>
        <taxon>Actinomycetes</taxon>
        <taxon>Propionibacteriales</taxon>
        <taxon>Propionibacteriaceae</taxon>
        <taxon>Cutibacterium</taxon>
    </lineage>
</organism>
<dbReference type="Proteomes" id="UP000259211">
    <property type="component" value="Unassembled WGS sequence"/>
</dbReference>
<evidence type="ECO:0000256" key="5">
    <source>
        <dbReference type="ARBA" id="ARBA00023136"/>
    </source>
</evidence>
<dbReference type="PANTHER" id="PTHR35007:SF3">
    <property type="entry name" value="POSSIBLE CONSERVED ALANINE RICH MEMBRANE PROTEIN"/>
    <property type="match status" value="1"/>
</dbReference>
<protein>
    <submittedName>
        <fullName evidence="8">Type II secretion protein F</fullName>
    </submittedName>
</protein>
<accession>A0A3E2D9Q3</accession>
<evidence type="ECO:0000256" key="3">
    <source>
        <dbReference type="ARBA" id="ARBA00022692"/>
    </source>
</evidence>
<evidence type="ECO:0000313" key="8">
    <source>
        <dbReference type="EMBL" id="RFT42135.1"/>
    </source>
</evidence>
<keyword evidence="3 6" id="KW-0812">Transmembrane</keyword>
<dbReference type="RefSeq" id="WP_065673338.1">
    <property type="nucleotide sequence ID" value="NZ_AP024308.1"/>
</dbReference>
<keyword evidence="2" id="KW-1003">Cell membrane</keyword>
<evidence type="ECO:0000313" key="9">
    <source>
        <dbReference type="Proteomes" id="UP000259211"/>
    </source>
</evidence>
<dbReference type="GO" id="GO:0005886">
    <property type="term" value="C:plasma membrane"/>
    <property type="evidence" value="ECO:0007669"/>
    <property type="project" value="UniProtKB-SubCell"/>
</dbReference>
<comment type="subcellular location">
    <subcellularLocation>
        <location evidence="1">Cell membrane</location>
        <topology evidence="1">Multi-pass membrane protein</topology>
    </subcellularLocation>
</comment>
<dbReference type="InterPro" id="IPR018076">
    <property type="entry name" value="T2SS_GspF_dom"/>
</dbReference>
<evidence type="ECO:0000256" key="1">
    <source>
        <dbReference type="ARBA" id="ARBA00004651"/>
    </source>
</evidence>
<dbReference type="Pfam" id="PF00482">
    <property type="entry name" value="T2SSF"/>
    <property type="match status" value="1"/>
</dbReference>
<dbReference type="AlphaFoldDB" id="A0A3E2D9Q3"/>
<evidence type="ECO:0000256" key="6">
    <source>
        <dbReference type="SAM" id="Phobius"/>
    </source>
</evidence>
<sequence>MTDIDVDRTLIPAMVMAAVAAWLIVLPAGESRTKSRKRSPAWLAPRSGAPAPEVRVVAGLAAGCGVMAAVSWSFPVAVVVAGAAGAVVWWGSGRLESSAHRREEQRRAAQLPETLMMLSSAMEAGLPLRSAVTTVAESLDGPCAEDLRRLASSLAAGVPDSKAWSVLASAPVWRDPAQDVSRAVDSGEGVSELLSAHAAQLQIAAAEQAGKKARKAGVDAIGPLVCCHLPAFLLVGVVPIIAGMVLGVV</sequence>
<reference evidence="8 9" key="1">
    <citation type="submission" date="2017-07" db="EMBL/GenBank/DDBJ databases">
        <authorList>
            <person name="Sun Z.S."/>
            <person name="Albrecht U."/>
            <person name="Echele G."/>
            <person name="Lee C.C."/>
        </authorList>
    </citation>
    <scope>NUCLEOTIDE SEQUENCE [LARGE SCALE GENOMIC DNA]</scope>
    <source>
        <strain evidence="8 9">P16-029</strain>
    </source>
</reference>
<evidence type="ECO:0000256" key="4">
    <source>
        <dbReference type="ARBA" id="ARBA00022989"/>
    </source>
</evidence>
<comment type="caution">
    <text evidence="8">The sequence shown here is derived from an EMBL/GenBank/DDBJ whole genome shotgun (WGS) entry which is preliminary data.</text>
</comment>
<feature type="transmembrane region" description="Helical" evidence="6">
    <location>
        <begin position="12"/>
        <end position="29"/>
    </location>
</feature>
<name>A0A3E2D9Q3_9ACTN</name>
<evidence type="ECO:0000259" key="7">
    <source>
        <dbReference type="Pfam" id="PF00482"/>
    </source>
</evidence>
<feature type="domain" description="Type II secretion system protein GspF" evidence="7">
    <location>
        <begin position="117"/>
        <end position="237"/>
    </location>
</feature>
<proteinExistence type="predicted"/>
<feature type="transmembrane region" description="Helical" evidence="6">
    <location>
        <begin position="221"/>
        <end position="246"/>
    </location>
</feature>
<gene>
    <name evidence="8" type="ORF">CHT91_11780</name>
</gene>
<keyword evidence="4 6" id="KW-1133">Transmembrane helix</keyword>
<keyword evidence="5 6" id="KW-0472">Membrane</keyword>